<dbReference type="RefSeq" id="WP_371436676.1">
    <property type="nucleotide sequence ID" value="NZ_JBHSRS010000078.1"/>
</dbReference>
<dbReference type="EMBL" id="JBHSRS010000078">
    <property type="protein sequence ID" value="MFC6282505.1"/>
    <property type="molecule type" value="Genomic_DNA"/>
</dbReference>
<evidence type="ECO:0000313" key="1">
    <source>
        <dbReference type="EMBL" id="MFC6282505.1"/>
    </source>
</evidence>
<evidence type="ECO:0000313" key="2">
    <source>
        <dbReference type="Proteomes" id="UP001596270"/>
    </source>
</evidence>
<name>A0ABW1TYX7_9BURK</name>
<reference evidence="2" key="1">
    <citation type="journal article" date="2019" name="Int. J. Syst. Evol. Microbiol.">
        <title>The Global Catalogue of Microorganisms (GCM) 10K type strain sequencing project: providing services to taxonomists for standard genome sequencing and annotation.</title>
        <authorList>
            <consortium name="The Broad Institute Genomics Platform"/>
            <consortium name="The Broad Institute Genome Sequencing Center for Infectious Disease"/>
            <person name="Wu L."/>
            <person name="Ma J."/>
        </authorList>
    </citation>
    <scope>NUCLEOTIDE SEQUENCE [LARGE SCALE GENOMIC DNA]</scope>
    <source>
        <strain evidence="2">CCUG 39402</strain>
    </source>
</reference>
<organism evidence="1 2">
    <name type="scientific">Polaromonas aquatica</name>
    <dbReference type="NCBI Taxonomy" id="332657"/>
    <lineage>
        <taxon>Bacteria</taxon>
        <taxon>Pseudomonadati</taxon>
        <taxon>Pseudomonadota</taxon>
        <taxon>Betaproteobacteria</taxon>
        <taxon>Burkholderiales</taxon>
        <taxon>Comamonadaceae</taxon>
        <taxon>Polaromonas</taxon>
    </lineage>
</organism>
<sequence length="105" mass="11775">MNMVIQRIFGTPVPAASESGAGKQLPIDEIRRCLHGTLHDCKDMRAQRMIYKINTAQTPVDLWLLRSDLHQCIAQTHSQSVAAERINSLVHVFEGWLPASQLAKI</sequence>
<accession>A0ABW1TYX7</accession>
<keyword evidence="2" id="KW-1185">Reference proteome</keyword>
<protein>
    <submittedName>
        <fullName evidence="1">Uncharacterized protein</fullName>
    </submittedName>
</protein>
<proteinExistence type="predicted"/>
<dbReference type="Proteomes" id="UP001596270">
    <property type="component" value="Unassembled WGS sequence"/>
</dbReference>
<comment type="caution">
    <text evidence="1">The sequence shown here is derived from an EMBL/GenBank/DDBJ whole genome shotgun (WGS) entry which is preliminary data.</text>
</comment>
<gene>
    <name evidence="1" type="ORF">ACFQND_14870</name>
</gene>